<dbReference type="Pfam" id="PF04311">
    <property type="entry name" value="DUF459"/>
    <property type="match status" value="1"/>
</dbReference>
<keyword evidence="2" id="KW-1185">Reference proteome</keyword>
<dbReference type="SUPFAM" id="SSF52266">
    <property type="entry name" value="SGNH hydrolase"/>
    <property type="match status" value="1"/>
</dbReference>
<dbReference type="InterPro" id="IPR007407">
    <property type="entry name" value="DUF459"/>
</dbReference>
<reference evidence="2" key="1">
    <citation type="submission" date="2014-09" db="EMBL/GenBank/DDBJ databases">
        <title>Sequence of the Streptomyces nodosus genome.</title>
        <authorList>
            <person name="Sweeney P."/>
            <person name="Stephens N."/>
            <person name="Murphy C."/>
            <person name="Caffrey P."/>
        </authorList>
    </citation>
    <scope>NUCLEOTIDE SEQUENCE [LARGE SCALE GENOMIC DNA]</scope>
    <source>
        <strain evidence="2">ATCC 14899</strain>
    </source>
</reference>
<dbReference type="EMBL" id="CP009313">
    <property type="protein sequence ID" value="AJE39846.1"/>
    <property type="molecule type" value="Genomic_DNA"/>
</dbReference>
<evidence type="ECO:0000313" key="2">
    <source>
        <dbReference type="Proteomes" id="UP000031526"/>
    </source>
</evidence>
<protein>
    <submittedName>
        <fullName evidence="1">Uncharacterized protein</fullName>
    </submittedName>
</protein>
<reference evidence="1 2" key="2">
    <citation type="journal article" date="2016" name="Appl. Microbiol. Biotechnol.">
        <title>Exploiting the genome sequence of Streptomyces nodosus for enhanced antibiotic production.</title>
        <authorList>
            <person name="Sweeney P."/>
            <person name="Murphy C.D."/>
            <person name="Caffrey P."/>
        </authorList>
    </citation>
    <scope>NUCLEOTIDE SEQUENCE [LARGE SCALE GENOMIC DNA]</scope>
    <source>
        <strain evidence="1 2">ATCC 14899</strain>
    </source>
</reference>
<gene>
    <name evidence="1" type="ORF">SNOD_07290</name>
</gene>
<accession>A0A0B5DHB6</accession>
<dbReference type="InterPro" id="IPR036514">
    <property type="entry name" value="SGNH_hydro_sf"/>
</dbReference>
<dbReference type="Gene3D" id="3.40.50.1110">
    <property type="entry name" value="SGNH hydrolase"/>
    <property type="match status" value="1"/>
</dbReference>
<organism evidence="1 2">
    <name type="scientific">Streptomyces nodosus</name>
    <dbReference type="NCBI Taxonomy" id="40318"/>
    <lineage>
        <taxon>Bacteria</taxon>
        <taxon>Bacillati</taxon>
        <taxon>Actinomycetota</taxon>
        <taxon>Actinomycetes</taxon>
        <taxon>Kitasatosporales</taxon>
        <taxon>Streptomycetaceae</taxon>
        <taxon>Streptomyces</taxon>
    </lineage>
</organism>
<dbReference type="AlphaFoldDB" id="A0A0B5DHB6"/>
<sequence>MTGKTVLVVGDSWSASIGQGMSEVGASRNTVVNAGLGGCGILLPVGKETPEACRKWPTRWPSYLQKYKPDAILLTVGFWDVTPQRLAGDKEAHDLTSPAHETAFRDRLNQAISLLTERNTPLYLMTSQQAGHPKYRSSALVMNRVLREASAKHPGVRLLDLRGQLCNDDGCPQVLAGTQVYDPTEHPTKPARARLANWALNAMFTKDGA</sequence>
<name>A0A0B5DHB6_9ACTN</name>
<proteinExistence type="predicted"/>
<dbReference type="Proteomes" id="UP000031526">
    <property type="component" value="Chromosome"/>
</dbReference>
<dbReference type="HOGENOM" id="CLU_1371555_0_0_11"/>
<evidence type="ECO:0000313" key="1">
    <source>
        <dbReference type="EMBL" id="AJE39846.1"/>
    </source>
</evidence>